<feature type="compositionally biased region" description="Polar residues" evidence="2">
    <location>
        <begin position="96"/>
        <end position="107"/>
    </location>
</feature>
<reference evidence="3" key="1">
    <citation type="submission" date="2022-11" db="EMBL/GenBank/DDBJ databases">
        <title>Chromosome-level genome of Pogonophryne albipinna.</title>
        <authorList>
            <person name="Jo E."/>
        </authorList>
    </citation>
    <scope>NUCLEOTIDE SEQUENCE</scope>
    <source>
        <strain evidence="3">SGF0006</strain>
        <tissue evidence="3">Muscle</tissue>
    </source>
</reference>
<feature type="compositionally biased region" description="Gly residues" evidence="2">
    <location>
        <begin position="61"/>
        <end position="72"/>
    </location>
</feature>
<keyword evidence="1" id="KW-0175">Coiled coil</keyword>
<name>A0AAD6AC97_9TELE</name>
<sequence length="628" mass="70230">MLASGRLNVSAEQCPVPSCGLQKGSRLDRNLNSHTEHSSAAKTKLQLMLATLGRLRASIGGNGVQAGPGPGGRAACRDIGSPPRHRKQAPPLLHSGRQNSRTMSPSSDFKELQEGPEPAPKLINNVQSKLHRIRQFVGWMSHGKTDLGKLEFLGDLDILRGWVKSLRTNNMSLTTTLHYLKNVRQFVVFIQETPPPSSRLSKRDLTRVVRELKASIKSWMRPVVLHQMRVKGKKDATMHSIKELQECRRLALHHTTLDQSNLFGYVTAYLASLYGHRLGVFLNMTDEQVSQAVYGPEGNDYLIKVEDHKTNESFGTAKLLLSYQEYSWNLTKYVKRAWSDMQLRGEATFTSLRSAVATFARNRHGEDSQERKTMVRLMCHDTATSDKFYTMDLTMEQARRDTSMMSPFEHHPSSKTFSVLLGAGVAEDSEDEEDKEVLKSKIEKLEAMLQGRNDEIESLKQYNRTMLIKYKNLQRSVNRTRQEWLALLSSRAALPQTSQVDDILEEFRKLQAGPRPSPKLLNNVQDKALCRMDKRGHAWPVEAQVLGAARPSAGMGVTSERMLNGPLHNIALPQECHQGAEGIHQVVGTATCHSRHAREGEEGGYPSLHAGAMRVPQAGTIGNPQTPL</sequence>
<dbReference type="EMBL" id="JAPTMU010000097">
    <property type="protein sequence ID" value="KAJ4921910.1"/>
    <property type="molecule type" value="Genomic_DNA"/>
</dbReference>
<keyword evidence="4" id="KW-1185">Reference proteome</keyword>
<evidence type="ECO:0000256" key="1">
    <source>
        <dbReference type="SAM" id="Coils"/>
    </source>
</evidence>
<evidence type="ECO:0000313" key="4">
    <source>
        <dbReference type="Proteomes" id="UP001219934"/>
    </source>
</evidence>
<gene>
    <name evidence="3" type="ORF">JOQ06_022174</name>
</gene>
<dbReference type="AlphaFoldDB" id="A0AAD6AC97"/>
<comment type="caution">
    <text evidence="3">The sequence shown here is derived from an EMBL/GenBank/DDBJ whole genome shotgun (WGS) entry which is preliminary data.</text>
</comment>
<proteinExistence type="predicted"/>
<accession>A0AAD6AC97</accession>
<organism evidence="3 4">
    <name type="scientific">Pogonophryne albipinna</name>
    <dbReference type="NCBI Taxonomy" id="1090488"/>
    <lineage>
        <taxon>Eukaryota</taxon>
        <taxon>Metazoa</taxon>
        <taxon>Chordata</taxon>
        <taxon>Craniata</taxon>
        <taxon>Vertebrata</taxon>
        <taxon>Euteleostomi</taxon>
        <taxon>Actinopterygii</taxon>
        <taxon>Neopterygii</taxon>
        <taxon>Teleostei</taxon>
        <taxon>Neoteleostei</taxon>
        <taxon>Acanthomorphata</taxon>
        <taxon>Eupercaria</taxon>
        <taxon>Perciformes</taxon>
        <taxon>Notothenioidei</taxon>
        <taxon>Pogonophryne</taxon>
    </lineage>
</organism>
<protein>
    <submittedName>
        <fullName evidence="3">Uncharacterized protein</fullName>
    </submittedName>
</protein>
<dbReference type="Proteomes" id="UP001219934">
    <property type="component" value="Unassembled WGS sequence"/>
</dbReference>
<feature type="region of interest" description="Disordered" evidence="2">
    <location>
        <begin position="61"/>
        <end position="119"/>
    </location>
</feature>
<evidence type="ECO:0000256" key="2">
    <source>
        <dbReference type="SAM" id="MobiDB-lite"/>
    </source>
</evidence>
<evidence type="ECO:0000313" key="3">
    <source>
        <dbReference type="EMBL" id="KAJ4921910.1"/>
    </source>
</evidence>
<feature type="coiled-coil region" evidence="1">
    <location>
        <begin position="435"/>
        <end position="462"/>
    </location>
</feature>